<dbReference type="InterPro" id="IPR017853">
    <property type="entry name" value="GH"/>
</dbReference>
<sequence>MKRHLLLLFFATTALAQSPKQPLRRADSFFGLHFDFHADMADTLIGKTLTEGMVDSLLRLVKPDFIQVDSKGHPGVTSYPTKVGYKPKRFEKNTLKLFRDVTARHGVALYVHHSGVWDNEAVRHHPNWARIKPDGPADTEKTSLWSGYADSLLIPQLKEISDYGVDGVWVDGDCWAVEPDYGPAPVAAFRQATGLPDAPKQRTDPGYFAFMEQHRTAFKQYVKRYTDALHQHNPRFQVASNWSFTSFMPEPVSLPVDFISGDTDPLDGANRSAFQARCIAPQGKPWDLMSWSFGYGWSDRVGAPKPAIQLCQEAAQVLAMGGGFQAYWTQNNDASLTPWAFETMAELARFCRARQSFCHKAVPVPQVALLYSGVAHRAKTTGVYKFNADLSGNLIGTLNALLYNQLPTEILMEHHLHGRMAQYPLIVIPEWATLADTFRTELVQYVRDGGNLLVVGHQGVKLFENELGVTLQETTRPAAYFGIDNQLTGTKATYQPFEPLPGTRTLGGVYKQRDLRFGAGPLASVARLGKGQIAGVYLNVGEDFYKRETHVGRSVIGQMARALFQPQVSVSGSSFVHVALNRKDGQTMLNLINMAGNHANRAVYSTDEIPTPGPLTLTYRTAQKPKRLTLQPENRPVSFAYKNGEVSFTVPTLAIHSVVVIE</sequence>
<dbReference type="EMBL" id="CP014263">
    <property type="protein sequence ID" value="AQG80935.1"/>
    <property type="molecule type" value="Genomic_DNA"/>
</dbReference>
<gene>
    <name evidence="1" type="ORF">AWR27_17365</name>
</gene>
<reference evidence="1 2" key="1">
    <citation type="submission" date="2016-01" db="EMBL/GenBank/DDBJ databases">
        <authorList>
            <person name="Oliw E.H."/>
        </authorList>
    </citation>
    <scope>NUCLEOTIDE SEQUENCE [LARGE SCALE GENOMIC DNA]</scope>
    <source>
        <strain evidence="1 2">DY10</strain>
    </source>
</reference>
<dbReference type="RefSeq" id="WP_077132398.1">
    <property type="nucleotide sequence ID" value="NZ_CP014263.1"/>
</dbReference>
<dbReference type="Gene3D" id="3.20.20.80">
    <property type="entry name" value="Glycosidases"/>
    <property type="match status" value="1"/>
</dbReference>
<accession>A0A1P9X020</accession>
<protein>
    <recommendedName>
        <fullName evidence="3">Beta-galactosidase trimerisation domain-containing protein</fullName>
    </recommendedName>
</protein>
<evidence type="ECO:0000313" key="1">
    <source>
        <dbReference type="EMBL" id="AQG80935.1"/>
    </source>
</evidence>
<organism evidence="1 2">
    <name type="scientific">Spirosoma montaniterrae</name>
    <dbReference type="NCBI Taxonomy" id="1178516"/>
    <lineage>
        <taxon>Bacteria</taxon>
        <taxon>Pseudomonadati</taxon>
        <taxon>Bacteroidota</taxon>
        <taxon>Cytophagia</taxon>
        <taxon>Cytophagales</taxon>
        <taxon>Cytophagaceae</taxon>
        <taxon>Spirosoma</taxon>
    </lineage>
</organism>
<dbReference type="SUPFAM" id="SSF52317">
    <property type="entry name" value="Class I glutamine amidotransferase-like"/>
    <property type="match status" value="1"/>
</dbReference>
<dbReference type="STRING" id="1178516.AWR27_17365"/>
<evidence type="ECO:0000313" key="2">
    <source>
        <dbReference type="Proteomes" id="UP000187941"/>
    </source>
</evidence>
<dbReference type="KEGG" id="smon:AWR27_17365"/>
<dbReference type="Gene3D" id="3.40.50.880">
    <property type="match status" value="1"/>
</dbReference>
<name>A0A1P9X020_9BACT</name>
<dbReference type="InterPro" id="IPR029062">
    <property type="entry name" value="Class_I_gatase-like"/>
</dbReference>
<proteinExistence type="predicted"/>
<dbReference type="Proteomes" id="UP000187941">
    <property type="component" value="Chromosome"/>
</dbReference>
<keyword evidence="2" id="KW-1185">Reference proteome</keyword>
<evidence type="ECO:0008006" key="3">
    <source>
        <dbReference type="Google" id="ProtNLM"/>
    </source>
</evidence>
<dbReference type="SUPFAM" id="SSF51445">
    <property type="entry name" value="(Trans)glycosidases"/>
    <property type="match status" value="1"/>
</dbReference>
<dbReference type="AlphaFoldDB" id="A0A1P9X020"/>